<evidence type="ECO:0000259" key="10">
    <source>
        <dbReference type="PROSITE" id="PS50878"/>
    </source>
</evidence>
<keyword evidence="7" id="KW-0378">Hydrolase</keyword>
<dbReference type="Gene3D" id="3.30.420.10">
    <property type="entry name" value="Ribonuclease H-like superfamily/Ribonuclease H"/>
    <property type="match status" value="3"/>
</dbReference>
<dbReference type="GO" id="GO:0016779">
    <property type="term" value="F:nucleotidyltransferase activity"/>
    <property type="evidence" value="ECO:0007669"/>
    <property type="project" value="UniProtKB-KW"/>
</dbReference>
<evidence type="ECO:0000256" key="1">
    <source>
        <dbReference type="ARBA" id="ARBA00010879"/>
    </source>
</evidence>
<dbReference type="Gene3D" id="3.10.20.370">
    <property type="match status" value="1"/>
</dbReference>
<dbReference type="SUPFAM" id="SSF47943">
    <property type="entry name" value="Retrovirus capsid protein, N-terminal core domain"/>
    <property type="match status" value="1"/>
</dbReference>
<keyword evidence="8" id="KW-0460">Magnesium</keyword>
<keyword evidence="4" id="KW-0548">Nucleotidyltransferase</keyword>
<dbReference type="PROSITE" id="PS50878">
    <property type="entry name" value="RT_POL"/>
    <property type="match status" value="1"/>
</dbReference>
<dbReference type="InterPro" id="IPR041577">
    <property type="entry name" value="RT_RNaseH_2"/>
</dbReference>
<organism evidence="12 13">
    <name type="scientific">Notechis scutatus</name>
    <name type="common">mainland tiger snake</name>
    <dbReference type="NCBI Taxonomy" id="8663"/>
    <lineage>
        <taxon>Eukaryota</taxon>
        <taxon>Metazoa</taxon>
        <taxon>Chordata</taxon>
        <taxon>Craniata</taxon>
        <taxon>Vertebrata</taxon>
        <taxon>Euteleostomi</taxon>
        <taxon>Lepidosauria</taxon>
        <taxon>Squamata</taxon>
        <taxon>Bifurcata</taxon>
        <taxon>Unidentata</taxon>
        <taxon>Episquamata</taxon>
        <taxon>Toxicofera</taxon>
        <taxon>Serpentes</taxon>
        <taxon>Colubroidea</taxon>
        <taxon>Elapidae</taxon>
        <taxon>Hydrophiinae</taxon>
        <taxon>Notechis</taxon>
    </lineage>
</organism>
<dbReference type="InterPro" id="IPR008919">
    <property type="entry name" value="Retrov_capsid_N"/>
</dbReference>
<evidence type="ECO:0000313" key="12">
    <source>
        <dbReference type="Proteomes" id="UP000504612"/>
    </source>
</evidence>
<dbReference type="InterPro" id="IPR043502">
    <property type="entry name" value="DNA/RNA_pol_sf"/>
</dbReference>
<dbReference type="Pfam" id="PF00665">
    <property type="entry name" value="rve"/>
    <property type="match status" value="1"/>
</dbReference>
<dbReference type="AlphaFoldDB" id="A0A6J1W7E1"/>
<dbReference type="InterPro" id="IPR001584">
    <property type="entry name" value="Integrase_cat-core"/>
</dbReference>
<evidence type="ECO:0000256" key="4">
    <source>
        <dbReference type="ARBA" id="ARBA00022695"/>
    </source>
</evidence>
<dbReference type="PROSITE" id="PS50994">
    <property type="entry name" value="INTEGRASE"/>
    <property type="match status" value="1"/>
</dbReference>
<dbReference type="Pfam" id="PF00078">
    <property type="entry name" value="RVT_1"/>
    <property type="match status" value="1"/>
</dbReference>
<dbReference type="Gene3D" id="1.10.375.10">
    <property type="entry name" value="Human Immunodeficiency Virus Type 1 Capsid Protein"/>
    <property type="match status" value="1"/>
</dbReference>
<evidence type="ECO:0000256" key="8">
    <source>
        <dbReference type="ARBA" id="ARBA00022842"/>
    </source>
</evidence>
<dbReference type="FunFam" id="3.30.70.270:FF:000020">
    <property type="entry name" value="Transposon Tf2-6 polyprotein-like Protein"/>
    <property type="match status" value="1"/>
</dbReference>
<evidence type="ECO:0000256" key="3">
    <source>
        <dbReference type="ARBA" id="ARBA00022679"/>
    </source>
</evidence>
<proteinExistence type="inferred from homology"/>
<name>A0A6J1W7E1_9SAUR</name>
<dbReference type="InterPro" id="IPR000477">
    <property type="entry name" value="RT_dom"/>
</dbReference>
<protein>
    <recommendedName>
        <fullName evidence="2">ribonuclease H</fullName>
        <ecNumber evidence="2">3.1.26.4</ecNumber>
    </recommendedName>
</protein>
<dbReference type="SUPFAM" id="SSF56672">
    <property type="entry name" value="DNA/RNA polymerases"/>
    <property type="match status" value="1"/>
</dbReference>
<dbReference type="PANTHER" id="PTHR33064">
    <property type="entry name" value="POL PROTEIN"/>
    <property type="match status" value="1"/>
</dbReference>
<dbReference type="InterPro" id="IPR040643">
    <property type="entry name" value="MLVIN_C"/>
</dbReference>
<keyword evidence="6" id="KW-0255">Endonuclease</keyword>
<dbReference type="GO" id="GO:0003676">
    <property type="term" value="F:nucleic acid binding"/>
    <property type="evidence" value="ECO:0007669"/>
    <property type="project" value="InterPro"/>
</dbReference>
<dbReference type="InterPro" id="IPR043128">
    <property type="entry name" value="Rev_trsase/Diguanyl_cyclase"/>
</dbReference>
<accession>A0A6J1W7E1</accession>
<evidence type="ECO:0000259" key="11">
    <source>
        <dbReference type="PROSITE" id="PS50994"/>
    </source>
</evidence>
<reference evidence="13" key="1">
    <citation type="submission" date="2025-08" db="UniProtKB">
        <authorList>
            <consortium name="RefSeq"/>
        </authorList>
    </citation>
    <scope>IDENTIFICATION</scope>
</reference>
<dbReference type="Gene3D" id="3.10.10.10">
    <property type="entry name" value="HIV Type 1 Reverse Transcriptase, subunit A, domain 1"/>
    <property type="match status" value="1"/>
</dbReference>
<evidence type="ECO:0000256" key="7">
    <source>
        <dbReference type="ARBA" id="ARBA00022801"/>
    </source>
</evidence>
<evidence type="ECO:0000256" key="9">
    <source>
        <dbReference type="SAM" id="MobiDB-lite"/>
    </source>
</evidence>
<dbReference type="Proteomes" id="UP000504612">
    <property type="component" value="Unplaced"/>
</dbReference>
<dbReference type="Pfam" id="PF02093">
    <property type="entry name" value="Gag_p30"/>
    <property type="match status" value="1"/>
</dbReference>
<dbReference type="PANTHER" id="PTHR33064:SF29">
    <property type="entry name" value="PEPTIDASE A2 DOMAIN-CONTAINING PROTEIN-RELATED"/>
    <property type="match status" value="1"/>
</dbReference>
<evidence type="ECO:0000256" key="6">
    <source>
        <dbReference type="ARBA" id="ARBA00022759"/>
    </source>
</evidence>
<evidence type="ECO:0000256" key="2">
    <source>
        <dbReference type="ARBA" id="ARBA00012180"/>
    </source>
</evidence>
<feature type="region of interest" description="Disordered" evidence="9">
    <location>
        <begin position="1094"/>
        <end position="1164"/>
    </location>
</feature>
<dbReference type="Pfam" id="PF18697">
    <property type="entry name" value="MLVIN_C"/>
    <property type="match status" value="1"/>
</dbReference>
<sequence length="1164" mass="130441">MEVADLVKTIMDAHNPNWLDVQQLMGTLFSPEEREKIRNAISEILKPDVTLNHSLIDLMDEKYPSSNPDWDLYTDEGKTRLRDYQSLVVRAIRLAGKPVINMSKPALILQEPTESPEAFYTRLVEAYRMYTPIDPSAPENARMMTMAFISQSALDIRRKLQRLEGALGKPMSELMEVARKRNPGGLWSLEISATGKRKRGDSSKFLICGQKITPPGFAAHHPPILVEEVPMKTPVRIRQGAYPLHIMQAIQDIIDIYLEHNILVPTESPWNTPILPIPKGDGRFRPVQDLRSVNLATVTIHPVVPNPYVILGLIPQAAQWFSVIDLKDAFFTIPIHEHSQHLFAFEWENPVTGRKQQYTWTRLPQGFKNSPTLFGAALAKDLGALHTPAPDVVLQYVDDLLVTGLNEELCWDNTRDLLSLLQSLGYKASRNKAQLVLQKVRYLGYDIEQGKRTLGHERKEAICQLPRPTSRKDLRGFLGAAGFCRIWIPNFSLIAQPLYEATKGADKDPLQWAGEEEASFLSLKQALLQAPSLGLPDLEKPFQLFVDTKRNVAVGVLTQVIGTWHRPVAYLSKQLDNVAKGWPTCLKAVAGTALLTQEASKLTFGQQLDIRTPHALRSVLEMKGHLWLTNPRMLKYQAILTHNPMITITQSTSLNPATLLPEPDTELVHDCIHTIEETYASRPDMKDVPLPAPDYTLFTDGTSYLHEGIRKAGYAVVTLDEVWEAAPLPPGTSAQLAELHALTRALELADGSVWAPSKVAVMHCRGHQKIVTDIHRGNERADKFAREAAMIVFNPVERNFAVWVLDDHLRPHYSGDDMARLEALEARPEGPCALLVIVCTYTEWPECIPTRTKKATEVARALLHIIIPRYGLPSRISSDNGPEFIHKATQQLARVLGITWKLHCSFHAPSGGRVERVNRTIKDKLAKICQETHLKWTDALSLALVAVRCAPRKDISVSPFELLYGRIPNLVKINANGDTKISDTIRLQQLRALNTIVHELQRYVLTCKPHMLVTSPHDIHPGQEVWVKDWKRETLGPKWRGPYTVVMCSPLAVKVAEIRSWIHWSRVKLAAPTHWKVETCPGSPLKVILKRAKKDISPSGDTPEAVPLPTGDEEDLLSPSGDTPEAVPLPTGGEDRRTPAGVTPEADAHRTALPWRLRSRVSRT</sequence>
<dbReference type="InterPro" id="IPR003036">
    <property type="entry name" value="Gag_P30"/>
</dbReference>
<feature type="domain" description="Reverse transcriptase" evidence="10">
    <location>
        <begin position="258"/>
        <end position="447"/>
    </location>
</feature>
<evidence type="ECO:0000313" key="13">
    <source>
        <dbReference type="RefSeq" id="XP_026548753.1"/>
    </source>
</evidence>
<dbReference type="RefSeq" id="XP_026548753.1">
    <property type="nucleotide sequence ID" value="XM_026692968.1"/>
</dbReference>
<dbReference type="InterPro" id="IPR012337">
    <property type="entry name" value="RNaseH-like_sf"/>
</dbReference>
<dbReference type="SUPFAM" id="SSF53098">
    <property type="entry name" value="Ribonuclease H-like"/>
    <property type="match status" value="2"/>
</dbReference>
<gene>
    <name evidence="13" type="primary">LOC113430529</name>
</gene>
<keyword evidence="12" id="KW-1185">Reference proteome</keyword>
<dbReference type="GO" id="GO:0019068">
    <property type="term" value="P:virion assembly"/>
    <property type="evidence" value="ECO:0007669"/>
    <property type="project" value="InterPro"/>
</dbReference>
<dbReference type="Gene3D" id="3.30.70.270">
    <property type="match status" value="2"/>
</dbReference>
<dbReference type="Pfam" id="PF17919">
    <property type="entry name" value="RT_RNaseH_2"/>
    <property type="match status" value="1"/>
</dbReference>
<evidence type="ECO:0000256" key="5">
    <source>
        <dbReference type="ARBA" id="ARBA00022722"/>
    </source>
</evidence>
<dbReference type="InterPro" id="IPR036397">
    <property type="entry name" value="RNaseH_sf"/>
</dbReference>
<feature type="domain" description="Integrase catalytic" evidence="11">
    <location>
        <begin position="791"/>
        <end position="967"/>
    </location>
</feature>
<dbReference type="KEGG" id="nss:113430529"/>
<dbReference type="GO" id="GO:0015074">
    <property type="term" value="P:DNA integration"/>
    <property type="evidence" value="ECO:0007669"/>
    <property type="project" value="InterPro"/>
</dbReference>
<dbReference type="GeneID" id="113430529"/>
<keyword evidence="5" id="KW-0540">Nuclease</keyword>
<keyword evidence="3" id="KW-0808">Transferase</keyword>
<dbReference type="Gene3D" id="2.30.30.850">
    <property type="match status" value="1"/>
</dbReference>
<comment type="similarity">
    <text evidence="1">Belongs to the beta type-B retroviral polymerase family. HERV class-II K(HML-2) pol subfamily.</text>
</comment>
<dbReference type="EC" id="3.1.26.4" evidence="2"/>
<dbReference type="InterPro" id="IPR051320">
    <property type="entry name" value="Viral_Replic_Matur_Polypro"/>
</dbReference>
<dbReference type="GO" id="GO:0004523">
    <property type="term" value="F:RNA-DNA hybrid ribonuclease activity"/>
    <property type="evidence" value="ECO:0007669"/>
    <property type="project" value="UniProtKB-EC"/>
</dbReference>